<organism evidence="1 2">
    <name type="scientific">Aeromonas phage vB_AsaM_LPM4</name>
    <dbReference type="NCBI Taxonomy" id="2894367"/>
    <lineage>
        <taxon>Viruses</taxon>
        <taxon>Duplodnaviria</taxon>
        <taxon>Heunggongvirae</taxon>
        <taxon>Uroviricota</taxon>
        <taxon>Caudoviricetes</taxon>
        <taxon>Peduoviridae</taxon>
        <taxon>Piscesmortuivirus</taxon>
        <taxon>Piscesmortuivirus LPM4</taxon>
    </lineage>
</organism>
<keyword evidence="2" id="KW-1185">Reference proteome</keyword>
<dbReference type="KEGG" id="vg:77940495"/>
<evidence type="ECO:0000313" key="1">
    <source>
        <dbReference type="EMBL" id="UGC97261.1"/>
    </source>
</evidence>
<accession>A0AAE8YH79</accession>
<dbReference type="EMBL" id="OL348188">
    <property type="protein sequence ID" value="UGC97261.1"/>
    <property type="molecule type" value="Genomic_DNA"/>
</dbReference>
<dbReference type="GeneID" id="77940495"/>
<dbReference type="Proteomes" id="UP000828357">
    <property type="component" value="Segment"/>
</dbReference>
<evidence type="ECO:0000313" key="2">
    <source>
        <dbReference type="Proteomes" id="UP000828357"/>
    </source>
</evidence>
<dbReference type="RefSeq" id="YP_010664446.1">
    <property type="nucleotide sequence ID" value="NC_070919.1"/>
</dbReference>
<sequence length="44" mass="4651">MSNILTTVASAIDGTFTNSTSHAPAQDKAGQRGPLCLFWVEVNT</sequence>
<reference evidence="1" key="1">
    <citation type="submission" date="2021-11" db="EMBL/GenBank/DDBJ databases">
        <title>vB_AsaM_LPM4, the infectious counterpart bacteriophage of Aeromonas salmonicida subsp. salmonicida Prophage 3, requires the A-layer in its infection process.</title>
        <authorList>
            <person name="Leduc G.R."/>
            <person name="Paquet V.E."/>
            <person name="Piche L.C."/>
            <person name="Vincent A.T."/>
            <person name="Charette S.J."/>
        </authorList>
    </citation>
    <scope>NUCLEOTIDE SEQUENCE</scope>
</reference>
<name>A0AAE8YH79_9CAUD</name>
<proteinExistence type="predicted"/>
<protein>
    <submittedName>
        <fullName evidence="1">Uncharacterized protein</fullName>
    </submittedName>
</protein>